<dbReference type="SUPFAM" id="SSF51206">
    <property type="entry name" value="cAMP-binding domain-like"/>
    <property type="match status" value="1"/>
</dbReference>
<dbReference type="Proteomes" id="UP000006048">
    <property type="component" value="Chromosome"/>
</dbReference>
<dbReference type="PANTHER" id="PTHR10285">
    <property type="entry name" value="URIDINE KINASE"/>
    <property type="match status" value="1"/>
</dbReference>
<dbReference type="GO" id="GO:0016301">
    <property type="term" value="F:kinase activity"/>
    <property type="evidence" value="ECO:0007669"/>
    <property type="project" value="InterPro"/>
</dbReference>
<sequence>MHSPTVAMNLRHIKALAALNETDLVTLAPFLEVLVIPAGASVIEYGDESEDMYFIVEGSAMMRRGELELGKIREGDHFGELALIAHRPRAATIVAEAKLVVAKLSRLRFDDLQAAHPAIAVKLMSGLIITLGRQLVDRTESLHLLLNQRSLPRQATITLTREDKTEIEVKTGSELAQVLPEKIGNSPVVAALVDRRVTSLDAQLFSDVHVEPLTAEHWEGERVLRHSLALLIVEAAHEFSPPLSLKLGFAVGGAQWMHIEGKVALTLQQVADKLTRRIRQLIAERADFRQEWWSIDEALSYFRKHRQSDAVQLLKGARSLTTPLVTCGKIYALYNGPLLPHAGLIGDFQIKTGPNSLILLSGEDSEVPRGFEPFAQLSEESGQWLHSFSLSSVGELNRACVDGRVSEVIRVAEGYHEKRLAQLADAIAARKNIRIVCVAGPSSSGKTTFIRRLSIQLRINGFIPEGISLDDYYRNREDTPLNAKGEKDYETLQSLNLELLAQHLDGLLAGKEVATAKYDFRTGICDSEGGRRIRLTPGKLLVLEGIHGLNPGLLEKVLPAENIFRIFIQPLLTLPIDLVSHINPSDLRLIRRIVRDRRQRGFATHDNIRRWSDVRAGEQQYIFPYVGQADAVFDTSLVYELAVLKVFADRYLLEVHGSHESYATAFRLRQMLDQFVAIAPDDVPSTSILREFIGKGSFES</sequence>
<dbReference type="Gene3D" id="2.60.120.10">
    <property type="entry name" value="Jelly Rolls"/>
    <property type="match status" value="1"/>
</dbReference>
<feature type="domain" description="Cyclic nucleotide-binding" evidence="2">
    <location>
        <begin position="15"/>
        <end position="112"/>
    </location>
</feature>
<dbReference type="PROSITE" id="PS50042">
    <property type="entry name" value="CNMP_BINDING_3"/>
    <property type="match status" value="1"/>
</dbReference>
<dbReference type="PROSITE" id="PS00889">
    <property type="entry name" value="CNMP_BINDING_2"/>
    <property type="match status" value="1"/>
</dbReference>
<keyword evidence="1" id="KW-0175">Coiled coil</keyword>
<dbReference type="InterPro" id="IPR006083">
    <property type="entry name" value="PRK/URK"/>
</dbReference>
<dbReference type="InterPro" id="IPR027417">
    <property type="entry name" value="P-loop_NTPase"/>
</dbReference>
<dbReference type="InterPro" id="IPR000595">
    <property type="entry name" value="cNMP-bd_dom"/>
</dbReference>
<evidence type="ECO:0000259" key="2">
    <source>
        <dbReference type="PROSITE" id="PS50042"/>
    </source>
</evidence>
<evidence type="ECO:0000313" key="4">
    <source>
        <dbReference type="Proteomes" id="UP000006048"/>
    </source>
</evidence>
<dbReference type="PATRIC" id="fig|869212.3.peg.2719"/>
<dbReference type="Pfam" id="PF00485">
    <property type="entry name" value="PRK"/>
    <property type="match status" value="1"/>
</dbReference>
<dbReference type="RefSeq" id="WP_014803839.1">
    <property type="nucleotide sequence ID" value="NC_018020.1"/>
</dbReference>
<accession>I4B7T0</accession>
<proteinExistence type="predicted"/>
<evidence type="ECO:0000256" key="1">
    <source>
        <dbReference type="SAM" id="Coils"/>
    </source>
</evidence>
<dbReference type="InterPro" id="IPR018488">
    <property type="entry name" value="cNMP-bd_CS"/>
</dbReference>
<dbReference type="EMBL" id="CP002959">
    <property type="protein sequence ID" value="AFM13337.1"/>
    <property type="molecule type" value="Genomic_DNA"/>
</dbReference>
<dbReference type="InterPro" id="IPR014710">
    <property type="entry name" value="RmlC-like_jellyroll"/>
</dbReference>
<dbReference type="STRING" id="869212.Turpa_2698"/>
<gene>
    <name evidence="3" type="ordered locus">Turpa_2698</name>
</gene>
<dbReference type="GO" id="GO:0005524">
    <property type="term" value="F:ATP binding"/>
    <property type="evidence" value="ECO:0007669"/>
    <property type="project" value="InterPro"/>
</dbReference>
<dbReference type="CDD" id="cd00038">
    <property type="entry name" value="CAP_ED"/>
    <property type="match status" value="1"/>
</dbReference>
<dbReference type="AlphaFoldDB" id="I4B7T0"/>
<reference evidence="3 4" key="1">
    <citation type="submission" date="2012-06" db="EMBL/GenBank/DDBJ databases">
        <title>The complete chromosome of genome of Turneriella parva DSM 21527.</title>
        <authorList>
            <consortium name="US DOE Joint Genome Institute (JGI-PGF)"/>
            <person name="Lucas S."/>
            <person name="Han J."/>
            <person name="Lapidus A."/>
            <person name="Bruce D."/>
            <person name="Goodwin L."/>
            <person name="Pitluck S."/>
            <person name="Peters L."/>
            <person name="Kyrpides N."/>
            <person name="Mavromatis K."/>
            <person name="Ivanova N."/>
            <person name="Mikhailova N."/>
            <person name="Chertkov O."/>
            <person name="Detter J.C."/>
            <person name="Tapia R."/>
            <person name="Han C."/>
            <person name="Land M."/>
            <person name="Hauser L."/>
            <person name="Markowitz V."/>
            <person name="Cheng J.-F."/>
            <person name="Hugenholtz P."/>
            <person name="Woyke T."/>
            <person name="Wu D."/>
            <person name="Gronow S."/>
            <person name="Wellnitz S."/>
            <person name="Brambilla E."/>
            <person name="Klenk H.-P."/>
            <person name="Eisen J.A."/>
        </authorList>
    </citation>
    <scope>NUCLEOTIDE SEQUENCE [LARGE SCALE GENOMIC DNA]</scope>
    <source>
        <strain evidence="4">ATCC BAA-1111 / DSM 21527 / NCTC 11395 / H</strain>
    </source>
</reference>
<protein>
    <submittedName>
        <fullName evidence="3">Cyclic nucleotide-binding protein</fullName>
    </submittedName>
</protein>
<feature type="coiled-coil region" evidence="1">
    <location>
        <begin position="264"/>
        <end position="291"/>
    </location>
</feature>
<dbReference type="HOGENOM" id="CLU_023775_1_0_12"/>
<evidence type="ECO:0000313" key="3">
    <source>
        <dbReference type="EMBL" id="AFM13337.1"/>
    </source>
</evidence>
<dbReference type="Gene3D" id="3.30.980.10">
    <property type="entry name" value="Threonyl-trna Synthetase, Chain A, domain 2"/>
    <property type="match status" value="1"/>
</dbReference>
<dbReference type="KEGG" id="tpx:Turpa_2698"/>
<dbReference type="Gene3D" id="3.40.50.300">
    <property type="entry name" value="P-loop containing nucleotide triphosphate hydrolases"/>
    <property type="match status" value="1"/>
</dbReference>
<dbReference type="Pfam" id="PF00027">
    <property type="entry name" value="cNMP_binding"/>
    <property type="match status" value="1"/>
</dbReference>
<keyword evidence="4" id="KW-1185">Reference proteome</keyword>
<dbReference type="PRINTS" id="PR00103">
    <property type="entry name" value="CAMPKINASE"/>
</dbReference>
<name>I4B7T0_TURPD</name>
<dbReference type="InterPro" id="IPR018490">
    <property type="entry name" value="cNMP-bd_dom_sf"/>
</dbReference>
<dbReference type="CDD" id="cd02028">
    <property type="entry name" value="UMPK_like"/>
    <property type="match status" value="1"/>
</dbReference>
<organism evidence="3 4">
    <name type="scientific">Turneriella parva (strain ATCC BAA-1111 / DSM 21527 / NCTC 11395 / H)</name>
    <name type="common">Leptospira parva</name>
    <dbReference type="NCBI Taxonomy" id="869212"/>
    <lineage>
        <taxon>Bacteria</taxon>
        <taxon>Pseudomonadati</taxon>
        <taxon>Spirochaetota</taxon>
        <taxon>Spirochaetia</taxon>
        <taxon>Leptospirales</taxon>
        <taxon>Leptospiraceae</taxon>
        <taxon>Turneriella</taxon>
    </lineage>
</organism>
<dbReference type="SUPFAM" id="SSF52540">
    <property type="entry name" value="P-loop containing nucleoside triphosphate hydrolases"/>
    <property type="match status" value="1"/>
</dbReference>
<dbReference type="InterPro" id="IPR018163">
    <property type="entry name" value="Thr/Ala-tRNA-synth_IIc_edit"/>
</dbReference>
<dbReference type="SMART" id="SM00100">
    <property type="entry name" value="cNMP"/>
    <property type="match status" value="1"/>
</dbReference>
<dbReference type="OrthoDB" id="9764644at2"/>
<dbReference type="SUPFAM" id="SSF55186">
    <property type="entry name" value="ThrRS/AlaRS common domain"/>
    <property type="match status" value="1"/>
</dbReference>